<evidence type="ECO:0000313" key="3">
    <source>
        <dbReference type="Proteomes" id="UP000050961"/>
    </source>
</evidence>
<feature type="transmembrane region" description="Helical" evidence="1">
    <location>
        <begin position="14"/>
        <end position="35"/>
    </location>
</feature>
<evidence type="ECO:0000256" key="1">
    <source>
        <dbReference type="SAM" id="Phobius"/>
    </source>
</evidence>
<feature type="transmembrane region" description="Helical" evidence="1">
    <location>
        <begin position="81"/>
        <end position="103"/>
    </location>
</feature>
<feature type="transmembrane region" description="Helical" evidence="1">
    <location>
        <begin position="109"/>
        <end position="131"/>
    </location>
</feature>
<keyword evidence="1" id="KW-1133">Transmembrane helix</keyword>
<dbReference type="EMBL" id="AYZF01000013">
    <property type="protein sequence ID" value="KRN06095.1"/>
    <property type="molecule type" value="Genomic_DNA"/>
</dbReference>
<dbReference type="AlphaFoldDB" id="A0A023CWQ6"/>
<dbReference type="eggNOG" id="COG4291">
    <property type="taxonomic scope" value="Bacteria"/>
</dbReference>
<comment type="caution">
    <text evidence="2">The sequence shown here is derived from an EMBL/GenBank/DDBJ whole genome shotgun (WGS) entry which is preliminary data.</text>
</comment>
<name>A0A023CWQ6_9LACO</name>
<keyword evidence="3" id="KW-1185">Reference proteome</keyword>
<dbReference type="RefSeq" id="WP_034988327.1">
    <property type="nucleotide sequence ID" value="NZ_AYZF01000013.1"/>
</dbReference>
<dbReference type="InterPro" id="IPR009781">
    <property type="entry name" value="DUF1345"/>
</dbReference>
<proteinExistence type="predicted"/>
<evidence type="ECO:0000313" key="2">
    <source>
        <dbReference type="EMBL" id="KRN06095.1"/>
    </source>
</evidence>
<organism evidence="2 3">
    <name type="scientific">Liquorilactobacillus sucicola DSM 21376 = JCM 15457</name>
    <dbReference type="NCBI Taxonomy" id="1423806"/>
    <lineage>
        <taxon>Bacteria</taxon>
        <taxon>Bacillati</taxon>
        <taxon>Bacillota</taxon>
        <taxon>Bacilli</taxon>
        <taxon>Lactobacillales</taxon>
        <taxon>Lactobacillaceae</taxon>
        <taxon>Liquorilactobacillus</taxon>
    </lineage>
</organism>
<accession>A0A023CWQ6</accession>
<dbReference type="Proteomes" id="UP000050961">
    <property type="component" value="Unassembled WGS sequence"/>
</dbReference>
<reference evidence="2 3" key="1">
    <citation type="journal article" date="2015" name="Genome Announc.">
        <title>Expanding the biotechnology potential of lactobacilli through comparative genomics of 213 strains and associated genera.</title>
        <authorList>
            <person name="Sun Z."/>
            <person name="Harris H.M."/>
            <person name="McCann A."/>
            <person name="Guo C."/>
            <person name="Argimon S."/>
            <person name="Zhang W."/>
            <person name="Yang X."/>
            <person name="Jeffery I.B."/>
            <person name="Cooney J.C."/>
            <person name="Kagawa T.F."/>
            <person name="Liu W."/>
            <person name="Song Y."/>
            <person name="Salvetti E."/>
            <person name="Wrobel A."/>
            <person name="Rasinkangas P."/>
            <person name="Parkhill J."/>
            <person name="Rea M.C."/>
            <person name="O'Sullivan O."/>
            <person name="Ritari J."/>
            <person name="Douillard F.P."/>
            <person name="Paul Ross R."/>
            <person name="Yang R."/>
            <person name="Briner A.E."/>
            <person name="Felis G.E."/>
            <person name="de Vos W.M."/>
            <person name="Barrangou R."/>
            <person name="Klaenhammer T.R."/>
            <person name="Caufield P.W."/>
            <person name="Cui Y."/>
            <person name="Zhang H."/>
            <person name="O'Toole P.W."/>
        </authorList>
    </citation>
    <scope>NUCLEOTIDE SEQUENCE [LARGE SCALE GENOMIC DNA]</scope>
    <source>
        <strain evidence="2 3">DSM 21376</strain>
    </source>
</reference>
<protein>
    <recommendedName>
        <fullName evidence="4">DUF1345 domain-containing protein</fullName>
    </recommendedName>
</protein>
<evidence type="ECO:0008006" key="4">
    <source>
        <dbReference type="Google" id="ProtNLM"/>
    </source>
</evidence>
<feature type="transmembrane region" description="Helical" evidence="1">
    <location>
        <begin position="41"/>
        <end position="60"/>
    </location>
</feature>
<feature type="transmembrane region" description="Helical" evidence="1">
    <location>
        <begin position="189"/>
        <end position="212"/>
    </location>
</feature>
<keyword evidence="1" id="KW-0472">Membrane</keyword>
<keyword evidence="1" id="KW-0812">Transmembrane</keyword>
<dbReference type="STRING" id="1423806.FD15_GL001286"/>
<gene>
    <name evidence="2" type="ORF">FD15_GL001286</name>
</gene>
<dbReference type="OrthoDB" id="64737at2"/>
<sequence>MVKEQGKNILRQKWMHFVIAVMLGLVSGLILKVYFNWEISLLMSWNAGAVTAMALMWFNFHPLTGEHTKKVVLTESIRYSFLDIVIIIASCVSLGVVAILVTVGKGNPLELGVGLVSIPISWSLVHAIYTFHYAELYYKKSYGQKEGGVNFNNNELPSFWDFAYLSYTIGMTYQVSDTNFSTTSFRKAALGHAMISFLFNTVIISILVNFIADLA</sequence>
<dbReference type="Pfam" id="PF07077">
    <property type="entry name" value="DUF1345"/>
    <property type="match status" value="1"/>
</dbReference>
<dbReference type="PATRIC" id="fig|1423806.3.peg.1308"/>